<accession>A0A9X3WKQ4</accession>
<name>A0A9X3WKQ4_9BACI</name>
<reference evidence="2" key="1">
    <citation type="submission" date="2022-06" db="EMBL/GenBank/DDBJ databases">
        <title>Aquibacillus sp. a new bacterium isolated from soil saline samples.</title>
        <authorList>
            <person name="Galisteo C."/>
            <person name="De La Haba R."/>
            <person name="Sanchez-Porro C."/>
            <person name="Ventosa A."/>
        </authorList>
    </citation>
    <scope>NUCLEOTIDE SEQUENCE</scope>
    <source>
        <strain evidence="2">JCM 12387</strain>
    </source>
</reference>
<dbReference type="AlphaFoldDB" id="A0A9X3WKQ4"/>
<dbReference type="Pfam" id="PF10006">
    <property type="entry name" value="DUF2249"/>
    <property type="match status" value="1"/>
</dbReference>
<comment type="caution">
    <text evidence="2">The sequence shown here is derived from an EMBL/GenBank/DDBJ whole genome shotgun (WGS) entry which is preliminary data.</text>
</comment>
<feature type="domain" description="DUF2249" evidence="1">
    <location>
        <begin position="14"/>
        <end position="78"/>
    </location>
</feature>
<proteinExistence type="predicted"/>
<organism evidence="2 3">
    <name type="scientific">Aquibacillus koreensis</name>
    <dbReference type="NCBI Taxonomy" id="279446"/>
    <lineage>
        <taxon>Bacteria</taxon>
        <taxon>Bacillati</taxon>
        <taxon>Bacillota</taxon>
        <taxon>Bacilli</taxon>
        <taxon>Bacillales</taxon>
        <taxon>Bacillaceae</taxon>
        <taxon>Aquibacillus</taxon>
    </lineage>
</organism>
<protein>
    <submittedName>
        <fullName evidence="2">DUF2249 domain-containing protein</fullName>
    </submittedName>
</protein>
<dbReference type="RefSeq" id="WP_259868485.1">
    <property type="nucleotide sequence ID" value="NZ_JAMQJZ010000004.1"/>
</dbReference>
<dbReference type="EMBL" id="JAMQJZ010000004">
    <property type="protein sequence ID" value="MDC3420081.1"/>
    <property type="molecule type" value="Genomic_DNA"/>
</dbReference>
<evidence type="ECO:0000313" key="3">
    <source>
        <dbReference type="Proteomes" id="UP001145072"/>
    </source>
</evidence>
<evidence type="ECO:0000259" key="1">
    <source>
        <dbReference type="Pfam" id="PF10006"/>
    </source>
</evidence>
<dbReference type="Proteomes" id="UP001145072">
    <property type="component" value="Unassembled WGS sequence"/>
</dbReference>
<dbReference type="InterPro" id="IPR018720">
    <property type="entry name" value="DUF2249"/>
</dbReference>
<evidence type="ECO:0000313" key="2">
    <source>
        <dbReference type="EMBL" id="MDC3420081.1"/>
    </source>
</evidence>
<sequence length="79" mass="9722">MKTQNDRIKIYAPDIEPRMRHKRIFDIFDGLEIGMCLELTNDHDPKPLYYQFLFEREGLFDWKYELDGPTTWRVTIRKR</sequence>
<gene>
    <name evidence="2" type="ORF">NC661_06830</name>
</gene>
<keyword evidence="3" id="KW-1185">Reference proteome</keyword>